<dbReference type="AlphaFoldDB" id="A0AAV9S3Y8"/>
<gene>
    <name evidence="1" type="ORF">CRENBAI_023975</name>
</gene>
<evidence type="ECO:0000313" key="2">
    <source>
        <dbReference type="Proteomes" id="UP001311232"/>
    </source>
</evidence>
<reference evidence="1 2" key="1">
    <citation type="submission" date="2021-06" db="EMBL/GenBank/DDBJ databases">
        <authorList>
            <person name="Palmer J.M."/>
        </authorList>
    </citation>
    <scope>NUCLEOTIDE SEQUENCE [LARGE SCALE GENOMIC DNA]</scope>
    <source>
        <strain evidence="1 2">MEX-2019</strain>
        <tissue evidence="1">Muscle</tissue>
    </source>
</reference>
<organism evidence="1 2">
    <name type="scientific">Crenichthys baileyi</name>
    <name type="common">White River springfish</name>
    <dbReference type="NCBI Taxonomy" id="28760"/>
    <lineage>
        <taxon>Eukaryota</taxon>
        <taxon>Metazoa</taxon>
        <taxon>Chordata</taxon>
        <taxon>Craniata</taxon>
        <taxon>Vertebrata</taxon>
        <taxon>Euteleostomi</taxon>
        <taxon>Actinopterygii</taxon>
        <taxon>Neopterygii</taxon>
        <taxon>Teleostei</taxon>
        <taxon>Neoteleostei</taxon>
        <taxon>Acanthomorphata</taxon>
        <taxon>Ovalentaria</taxon>
        <taxon>Atherinomorphae</taxon>
        <taxon>Cyprinodontiformes</taxon>
        <taxon>Goodeidae</taxon>
        <taxon>Crenichthys</taxon>
    </lineage>
</organism>
<protein>
    <submittedName>
        <fullName evidence="1">Uncharacterized protein</fullName>
    </submittedName>
</protein>
<dbReference type="EMBL" id="JAHHUM010000938">
    <property type="protein sequence ID" value="KAK5615647.1"/>
    <property type="molecule type" value="Genomic_DNA"/>
</dbReference>
<name>A0AAV9S3Y8_9TELE</name>
<proteinExistence type="predicted"/>
<keyword evidence="2" id="KW-1185">Reference proteome</keyword>
<evidence type="ECO:0000313" key="1">
    <source>
        <dbReference type="EMBL" id="KAK5615647.1"/>
    </source>
</evidence>
<dbReference type="Proteomes" id="UP001311232">
    <property type="component" value="Unassembled WGS sequence"/>
</dbReference>
<sequence>MHFLIAFQADSLYIFCLPHQACAKQANPPCLNLLEILLHLSPAAPASSTATCQPTLQLPQATPCSNLRDPSALCIMDTTPHSGSNKPLSLLDYLQGPDVFPAENILNYHTLSFSTSYSKKINIDHLLLWSKCHSLPPDATDPLSPNLQYLLSAFTLCK</sequence>
<comment type="caution">
    <text evidence="1">The sequence shown here is derived from an EMBL/GenBank/DDBJ whole genome shotgun (WGS) entry which is preliminary data.</text>
</comment>
<accession>A0AAV9S3Y8</accession>